<evidence type="ECO:0000259" key="7">
    <source>
        <dbReference type="Pfam" id="PF10531"/>
    </source>
</evidence>
<dbReference type="GO" id="GO:0015159">
    <property type="term" value="F:polysaccharide transmembrane transporter activity"/>
    <property type="evidence" value="ECO:0007669"/>
    <property type="project" value="InterPro"/>
</dbReference>
<evidence type="ECO:0000256" key="1">
    <source>
        <dbReference type="ARBA" id="ARBA00022729"/>
    </source>
</evidence>
<feature type="domain" description="Polysaccharide export protein N-terminal" evidence="6">
    <location>
        <begin position="169"/>
        <end position="234"/>
    </location>
</feature>
<evidence type="ECO:0000313" key="9">
    <source>
        <dbReference type="Proteomes" id="UP000598271"/>
    </source>
</evidence>
<feature type="chain" id="PRO_5035221814" evidence="5">
    <location>
        <begin position="30"/>
        <end position="868"/>
    </location>
</feature>
<evidence type="ECO:0000256" key="2">
    <source>
        <dbReference type="SAM" id="Coils"/>
    </source>
</evidence>
<protein>
    <submittedName>
        <fullName evidence="8">Capsule polysaccharide transporter</fullName>
    </submittedName>
</protein>
<organism evidence="8 9">
    <name type="scientific">Persicitalea jodogahamensis</name>
    <dbReference type="NCBI Taxonomy" id="402147"/>
    <lineage>
        <taxon>Bacteria</taxon>
        <taxon>Pseudomonadati</taxon>
        <taxon>Bacteroidota</taxon>
        <taxon>Cytophagia</taxon>
        <taxon>Cytophagales</taxon>
        <taxon>Spirosomataceae</taxon>
        <taxon>Persicitalea</taxon>
    </lineage>
</organism>
<proteinExistence type="predicted"/>
<comment type="caution">
    <text evidence="8">The sequence shown here is derived from an EMBL/GenBank/DDBJ whole genome shotgun (WGS) entry which is preliminary data.</text>
</comment>
<evidence type="ECO:0000256" key="3">
    <source>
        <dbReference type="SAM" id="MobiDB-lite"/>
    </source>
</evidence>
<dbReference type="Pfam" id="PF02563">
    <property type="entry name" value="Poly_export"/>
    <property type="match status" value="1"/>
</dbReference>
<feature type="domain" description="Soluble ligand binding" evidence="7">
    <location>
        <begin position="261"/>
        <end position="308"/>
    </location>
</feature>
<keyword evidence="9" id="KW-1185">Reference proteome</keyword>
<dbReference type="RefSeq" id="WP_189565541.1">
    <property type="nucleotide sequence ID" value="NZ_BMXF01000003.1"/>
</dbReference>
<feature type="compositionally biased region" description="Low complexity" evidence="3">
    <location>
        <begin position="32"/>
        <end position="67"/>
    </location>
</feature>
<evidence type="ECO:0000256" key="5">
    <source>
        <dbReference type="SAM" id="SignalP"/>
    </source>
</evidence>
<dbReference type="InterPro" id="IPR003715">
    <property type="entry name" value="Poly_export_N"/>
</dbReference>
<dbReference type="InterPro" id="IPR019554">
    <property type="entry name" value="Soluble_ligand-bd"/>
</dbReference>
<dbReference type="PANTHER" id="PTHR33619">
    <property type="entry name" value="POLYSACCHARIDE EXPORT PROTEIN GFCE-RELATED"/>
    <property type="match status" value="1"/>
</dbReference>
<feature type="transmembrane region" description="Helical" evidence="4">
    <location>
        <begin position="843"/>
        <end position="864"/>
    </location>
</feature>
<dbReference type="EMBL" id="BMXF01000003">
    <property type="protein sequence ID" value="GHB75879.1"/>
    <property type="molecule type" value="Genomic_DNA"/>
</dbReference>
<name>A0A8J3G9K0_9BACT</name>
<keyword evidence="4" id="KW-1133">Transmembrane helix</keyword>
<evidence type="ECO:0000256" key="4">
    <source>
        <dbReference type="SAM" id="Phobius"/>
    </source>
</evidence>
<feature type="domain" description="Soluble ligand binding" evidence="7">
    <location>
        <begin position="344"/>
        <end position="393"/>
    </location>
</feature>
<accession>A0A8J3G9K0</accession>
<feature type="domain" description="Soluble ligand binding" evidence="7">
    <location>
        <begin position="553"/>
        <end position="586"/>
    </location>
</feature>
<feature type="domain" description="Soluble ligand binding" evidence="7">
    <location>
        <begin position="643"/>
        <end position="684"/>
    </location>
</feature>
<dbReference type="PANTHER" id="PTHR33619:SF3">
    <property type="entry name" value="POLYSACCHARIDE EXPORT PROTEIN GFCE-RELATED"/>
    <property type="match status" value="1"/>
</dbReference>
<feature type="domain" description="Soluble ligand binding" evidence="7">
    <location>
        <begin position="759"/>
        <end position="797"/>
    </location>
</feature>
<dbReference type="Proteomes" id="UP000598271">
    <property type="component" value="Unassembled WGS sequence"/>
</dbReference>
<dbReference type="InterPro" id="IPR049712">
    <property type="entry name" value="Poly_export"/>
</dbReference>
<gene>
    <name evidence="8" type="ORF">GCM10007390_32140</name>
</gene>
<dbReference type="AlphaFoldDB" id="A0A8J3G9K0"/>
<reference evidence="8 9" key="1">
    <citation type="journal article" date="2014" name="Int. J. Syst. Evol. Microbiol.">
        <title>Complete genome sequence of Corynebacterium casei LMG S-19264T (=DSM 44701T), isolated from a smear-ripened cheese.</title>
        <authorList>
            <consortium name="US DOE Joint Genome Institute (JGI-PGF)"/>
            <person name="Walter F."/>
            <person name="Albersmeier A."/>
            <person name="Kalinowski J."/>
            <person name="Ruckert C."/>
        </authorList>
    </citation>
    <scope>NUCLEOTIDE SEQUENCE [LARGE SCALE GENOMIC DNA]</scope>
    <source>
        <strain evidence="8 9">KCTC 12866</strain>
    </source>
</reference>
<keyword evidence="4" id="KW-0472">Membrane</keyword>
<evidence type="ECO:0000259" key="6">
    <source>
        <dbReference type="Pfam" id="PF02563"/>
    </source>
</evidence>
<feature type="signal peptide" evidence="5">
    <location>
        <begin position="1"/>
        <end position="29"/>
    </location>
</feature>
<feature type="region of interest" description="Disordered" evidence="3">
    <location>
        <begin position="32"/>
        <end position="70"/>
    </location>
</feature>
<keyword evidence="4" id="KW-0812">Transmembrane</keyword>
<evidence type="ECO:0000313" key="8">
    <source>
        <dbReference type="EMBL" id="GHB75879.1"/>
    </source>
</evidence>
<keyword evidence="2" id="KW-0175">Coiled coil</keyword>
<keyword evidence="1 5" id="KW-0732">Signal</keyword>
<dbReference type="Gene3D" id="3.10.560.10">
    <property type="entry name" value="Outer membrane lipoprotein wza domain like"/>
    <property type="match status" value="6"/>
</dbReference>
<feature type="coiled-coil region" evidence="2">
    <location>
        <begin position="112"/>
        <end position="143"/>
    </location>
</feature>
<sequence>MNLNTFAMYQKNLLNVTFALFLAVSAAFGQGTTPAPSAPAGAPSSTTPSGSQGNGTTQGQSQQQGNTRSVTLPNGQVRQVPVNSQGNVVGPDGQVVQTTTNAQGEVVPVDPQSQTENSLKTAEETANDQKRQARIQAEFAKQELRQSIFGYSLFADSAFSPIPEQSIGTPSDYTIGPGDNLTLSIYGYAQYPDQELEVNRDGDVNILRVGVVNLAGKTIQEAQKILMGRFSKFVPGMLGSGGNASQTKLLLTLGKIRPVNVFVTGEVVRPGSYTLNSLSSAFNALYFAGGPNEIGTFREIRVIRSGKVVSTFDIYDILLNGTSEGAIRIQDNDIVNVGFVKKRIEITGNVRRPKLYEAKGNEKLGDIIRYAGGFTDNAYRARVTIRRISDNGERRILDVKNAEFDNFELVSGDVIEVQAILNRFENIVFLEGAVMRPGDYSIDSNPTLKTLLENAQGLREDAFTGRITVMRTRADQTVQNIPLNLKDIMNGEAEDLLLTRLDRIIIPSNFDMVQPSYVQISGEVNNIEEPEANDPTVVNGPDVAATTNSLRFPYMSNMTLEDLILMGGGFKESAKASQVEVIRRVRNSDAKAADANISEHFEFDVSRDLSLDGNDTNFPLYPFDEVIVRKSPNYQEQQYVILQGEVLNPGQYAIVSKNDKVSDLVMRAGGLTDLAYVKGATLIRSREISEFEAQQTANALGQISTEVRKGSFNVATGGEIRQEFVGIQLEKILKNPDSEENIIIQEGDILSIPKRLETVRVQGALLYPNTVKYSDDMNFLDYISQAGGFTRTSLRRSAYIKYPNGSVDRTRRFLMFNVYPKVEPGSEIYVPVKGAASLTPQQILQQGISITSTLFTLILSVLAFRNIR</sequence>
<dbReference type="Pfam" id="PF10531">
    <property type="entry name" value="SLBB"/>
    <property type="match status" value="5"/>
</dbReference>